<dbReference type="Proteomes" id="UP001310890">
    <property type="component" value="Unassembled WGS sequence"/>
</dbReference>
<evidence type="ECO:0000313" key="9">
    <source>
        <dbReference type="EMBL" id="KAK5115667.1"/>
    </source>
</evidence>
<feature type="repeat" description="WD" evidence="6">
    <location>
        <begin position="261"/>
        <end position="302"/>
    </location>
</feature>
<comment type="function">
    <text evidence="5">Involved in mitochondrial fission. Acts as an adapter protein required to form mitochondrial fission complexes. Formation of these complexes is required to promote constriction and fission of the mitochondrial compartment at a late step in mitochondrial division.</text>
</comment>
<name>A0AAN7YLX1_9PEZI</name>
<evidence type="ECO:0000313" key="10">
    <source>
        <dbReference type="Proteomes" id="UP001310890"/>
    </source>
</evidence>
<protein>
    <recommendedName>
        <fullName evidence="4">Mitochondrial division protein 1</fullName>
    </recommendedName>
</protein>
<dbReference type="PANTHER" id="PTHR22847:SF637">
    <property type="entry name" value="WD REPEAT DOMAIN 5B"/>
    <property type="match status" value="1"/>
</dbReference>
<feature type="compositionally biased region" description="Polar residues" evidence="7">
    <location>
        <begin position="483"/>
        <end position="493"/>
    </location>
</feature>
<organism evidence="9 10">
    <name type="scientific">Meristemomyces frigidus</name>
    <dbReference type="NCBI Taxonomy" id="1508187"/>
    <lineage>
        <taxon>Eukaryota</taxon>
        <taxon>Fungi</taxon>
        <taxon>Dikarya</taxon>
        <taxon>Ascomycota</taxon>
        <taxon>Pezizomycotina</taxon>
        <taxon>Dothideomycetes</taxon>
        <taxon>Dothideomycetidae</taxon>
        <taxon>Mycosphaerellales</taxon>
        <taxon>Teratosphaeriaceae</taxon>
        <taxon>Meristemomyces</taxon>
    </lineage>
</organism>
<comment type="caution">
    <text evidence="9">The sequence shown here is derived from an EMBL/GenBank/DDBJ whole genome shotgun (WGS) entry which is preliminary data.</text>
</comment>
<dbReference type="SUPFAM" id="SSF50978">
    <property type="entry name" value="WD40 repeat-like"/>
    <property type="match status" value="1"/>
</dbReference>
<dbReference type="PROSITE" id="PS50082">
    <property type="entry name" value="WD_REPEATS_2"/>
    <property type="match status" value="1"/>
</dbReference>
<feature type="domain" description="Transcription factor spt8 beta-propeller" evidence="8">
    <location>
        <begin position="128"/>
        <end position="330"/>
    </location>
</feature>
<dbReference type="InterPro" id="IPR036322">
    <property type="entry name" value="WD40_repeat_dom_sf"/>
</dbReference>
<dbReference type="EMBL" id="JAVRRL010000011">
    <property type="protein sequence ID" value="KAK5115667.1"/>
    <property type="molecule type" value="Genomic_DNA"/>
</dbReference>
<dbReference type="PROSITE" id="PS50294">
    <property type="entry name" value="WD_REPEATS_REGION"/>
    <property type="match status" value="1"/>
</dbReference>
<dbReference type="InterPro" id="IPR057544">
    <property type="entry name" value="Beta-prop_SPT8"/>
</dbReference>
<dbReference type="PANTHER" id="PTHR22847">
    <property type="entry name" value="WD40 REPEAT PROTEIN"/>
    <property type="match status" value="1"/>
</dbReference>
<feature type="region of interest" description="Disordered" evidence="7">
    <location>
        <begin position="334"/>
        <end position="453"/>
    </location>
</feature>
<evidence type="ECO:0000256" key="3">
    <source>
        <dbReference type="ARBA" id="ARBA00038415"/>
    </source>
</evidence>
<dbReference type="GO" id="GO:0000124">
    <property type="term" value="C:SAGA complex"/>
    <property type="evidence" value="ECO:0007669"/>
    <property type="project" value="TreeGrafter"/>
</dbReference>
<feature type="region of interest" description="Disordered" evidence="7">
    <location>
        <begin position="1"/>
        <end position="118"/>
    </location>
</feature>
<dbReference type="InterPro" id="IPR001680">
    <property type="entry name" value="WD40_rpt"/>
</dbReference>
<dbReference type="SMART" id="SM00320">
    <property type="entry name" value="WD40"/>
    <property type="match status" value="5"/>
</dbReference>
<gene>
    <name evidence="9" type="ORF">LTR62_000756</name>
</gene>
<feature type="compositionally biased region" description="Acidic residues" evidence="7">
    <location>
        <begin position="1"/>
        <end position="67"/>
    </location>
</feature>
<evidence type="ECO:0000256" key="1">
    <source>
        <dbReference type="ARBA" id="ARBA00022574"/>
    </source>
</evidence>
<dbReference type="Pfam" id="PF23798">
    <property type="entry name" value="Beta-prop_SPT8"/>
    <property type="match status" value="2"/>
</dbReference>
<evidence type="ECO:0000256" key="5">
    <source>
        <dbReference type="ARBA" id="ARBA00043913"/>
    </source>
</evidence>
<dbReference type="AlphaFoldDB" id="A0AAN7YLX1"/>
<feature type="domain" description="Transcription factor spt8 beta-propeller" evidence="8">
    <location>
        <begin position="513"/>
        <end position="699"/>
    </location>
</feature>
<reference evidence="9" key="1">
    <citation type="submission" date="2023-08" db="EMBL/GenBank/DDBJ databases">
        <title>Black Yeasts Isolated from many extreme environments.</title>
        <authorList>
            <person name="Coleine C."/>
            <person name="Stajich J.E."/>
            <person name="Selbmann L."/>
        </authorList>
    </citation>
    <scope>NUCLEOTIDE SEQUENCE</scope>
    <source>
        <strain evidence="9">CCFEE 5401</strain>
    </source>
</reference>
<keyword evidence="1 6" id="KW-0853">WD repeat</keyword>
<evidence type="ECO:0000256" key="4">
    <source>
        <dbReference type="ARBA" id="ARBA00039789"/>
    </source>
</evidence>
<dbReference type="Gene3D" id="2.130.10.10">
    <property type="entry name" value="YVTN repeat-like/Quinoprotein amine dehydrogenase"/>
    <property type="match status" value="2"/>
</dbReference>
<sequence>MADYDDADPTAEDDFENEDEEMEDADQDQDQDADQEDDAQGDEEDDEDQDEEDDNENGDEDEDEDQVDSPSQRPPQIIAAKRSPQPAQPSLTRTSPSPRHSVARSPGAGIVASWNPPPRPESLTAQAYDIVPTMAAPQSTSINAIAATPDMHWVFSGGTDGYVRMYNWMETANGKVPLTVAQKHPFVDSVMKAGSMLTYWENEDATLRTPVRGDDGAEKWTSPVYSLAAQHQALWLLSGTENGGINLQTCRHQAGTRIATMKEHTSAVSVLRLSQDETQLLSGSWDKNIHDWDMQTGKVKRTFRGSEGQISAIETRPTSDMVVPEVADTVVESFNGTFSSNNGDKPQPNDMFGNEFDLGGGEEDAAGSPDDSLFGGNDHGSLFGEDNTGGTGTGNAFGEEGDNPSEALASDSHDCDQDAQGELDTEMAGMGDGGPVQPLDLLDTDGGNADEDSLIDGITDLSNGAAVEELDTDALFAPDPPMNGTSHTASLTNGLPHADEPLTAPPTEESILNTTTTSSASSLPTQNESTFLSTTLNGTIRLWDRRISSPIAVLRPSENTPPWCTSACWSPDGNTFYVGRKNNSIDEYSIHSLSSSSPRPARQFRFQKDSGPVYSVRAMPNSRHLVCASHDILRVYDLKHDSMEGSKGRNAVPFTIVPGHRGGVISEVLVDPGARFMLSAAGNRGWEGSGTEVLLGYEIGVL</sequence>
<feature type="compositionally biased region" description="Polar residues" evidence="7">
    <location>
        <begin position="88"/>
        <end position="98"/>
    </location>
</feature>
<dbReference type="InterPro" id="IPR015943">
    <property type="entry name" value="WD40/YVTN_repeat-like_dom_sf"/>
</dbReference>
<evidence type="ECO:0000256" key="7">
    <source>
        <dbReference type="SAM" id="MobiDB-lite"/>
    </source>
</evidence>
<evidence type="ECO:0000256" key="6">
    <source>
        <dbReference type="PROSITE-ProRule" id="PRU00221"/>
    </source>
</evidence>
<feature type="region of interest" description="Disordered" evidence="7">
    <location>
        <begin position="478"/>
        <end position="509"/>
    </location>
</feature>
<evidence type="ECO:0000259" key="8">
    <source>
        <dbReference type="Pfam" id="PF23798"/>
    </source>
</evidence>
<feature type="compositionally biased region" description="Polar residues" evidence="7">
    <location>
        <begin position="334"/>
        <end position="344"/>
    </location>
</feature>
<comment type="similarity">
    <text evidence="3">Belongs to the WD repeat MDV1/CAF4 family.</text>
</comment>
<accession>A0AAN7YLX1</accession>
<keyword evidence="2" id="KW-0677">Repeat</keyword>
<evidence type="ECO:0000256" key="2">
    <source>
        <dbReference type="ARBA" id="ARBA00022737"/>
    </source>
</evidence>
<proteinExistence type="inferred from homology"/>